<dbReference type="InterPro" id="IPR024455">
    <property type="entry name" value="Phage_capsid"/>
</dbReference>
<evidence type="ECO:0000313" key="5">
    <source>
        <dbReference type="Proteomes" id="UP000655830"/>
    </source>
</evidence>
<dbReference type="Gene3D" id="3.30.2400.10">
    <property type="entry name" value="Major capsid protein gp5"/>
    <property type="match status" value="1"/>
</dbReference>
<dbReference type="SUPFAM" id="SSF56563">
    <property type="entry name" value="Major capsid protein gp5"/>
    <property type="match status" value="1"/>
</dbReference>
<evidence type="ECO:0000256" key="2">
    <source>
        <dbReference type="SAM" id="Coils"/>
    </source>
</evidence>
<keyword evidence="5" id="KW-1185">Reference proteome</keyword>
<dbReference type="AlphaFoldDB" id="A0A926IE21"/>
<protein>
    <submittedName>
        <fullName evidence="4">Phage major capsid protein</fullName>
    </submittedName>
</protein>
<feature type="domain" description="Phage capsid-like C-terminal" evidence="3">
    <location>
        <begin position="116"/>
        <end position="397"/>
    </location>
</feature>
<dbReference type="Gene3D" id="3.30.2320.10">
    <property type="entry name" value="hypothetical protein PF0899 domain"/>
    <property type="match status" value="1"/>
</dbReference>
<comment type="subcellular location">
    <subcellularLocation>
        <location evidence="1">Virion</location>
    </subcellularLocation>
</comment>
<proteinExistence type="predicted"/>
<dbReference type="InterPro" id="IPR054612">
    <property type="entry name" value="Phage_capsid-like_C"/>
</dbReference>
<feature type="coiled-coil region" evidence="2">
    <location>
        <begin position="3"/>
        <end position="59"/>
    </location>
</feature>
<accession>A0A926IE21</accession>
<dbReference type="Pfam" id="PF05065">
    <property type="entry name" value="Phage_capsid"/>
    <property type="match status" value="1"/>
</dbReference>
<evidence type="ECO:0000256" key="1">
    <source>
        <dbReference type="ARBA" id="ARBA00004328"/>
    </source>
</evidence>
<sequence>MNLEKLIEQRTAVIEKLEALKAVAMTETRAFTDDEIAKVDGYKKEVARLDATIKELEETRSFEPKAKPQAPAEKTIADEIRALDGTKEIEVGMIEVRGNMANVHSMTTVQGSQAIGNVAKKTFADTILDKLAYISPLYGAIRKERFTSANHQIPVQANKLGKFVPMTELADYAKQSATFAPINLEPHKFGTMISFSEEVLEDEGYNVEGELITQLTDAYGITLDELIIKGEGDVQGLESFGVKHDTLAPADGSKGVAIAQAGIEIDNIIDMYYALPIRYRQTATWVMSDKMALALSKMKDANGMPLLTQNYNVSPFGATHTVLGRPVIISEYVSSTGEENSKEIYFGDLKRALIIGERRSLKLTKSTEYGFVRDEIAIKASIRLDIKRGLGEAMVVGVVANA</sequence>
<dbReference type="EMBL" id="JACRSY010000008">
    <property type="protein sequence ID" value="MBC8579141.1"/>
    <property type="molecule type" value="Genomic_DNA"/>
</dbReference>
<dbReference type="NCBIfam" id="TIGR01554">
    <property type="entry name" value="major_cap_HK97"/>
    <property type="match status" value="1"/>
</dbReference>
<evidence type="ECO:0000259" key="3">
    <source>
        <dbReference type="Pfam" id="PF05065"/>
    </source>
</evidence>
<evidence type="ECO:0000313" key="4">
    <source>
        <dbReference type="EMBL" id="MBC8579141.1"/>
    </source>
</evidence>
<keyword evidence="2" id="KW-0175">Coiled coil</keyword>
<name>A0A926IE21_9FIRM</name>
<dbReference type="RefSeq" id="WP_249332296.1">
    <property type="nucleotide sequence ID" value="NZ_JACRSY010000008.1"/>
</dbReference>
<reference evidence="4" key="1">
    <citation type="submission" date="2020-08" db="EMBL/GenBank/DDBJ databases">
        <title>Genome public.</title>
        <authorList>
            <person name="Liu C."/>
            <person name="Sun Q."/>
        </authorList>
    </citation>
    <scope>NUCLEOTIDE SEQUENCE</scope>
    <source>
        <strain evidence="4">NSJ-12</strain>
    </source>
</reference>
<comment type="caution">
    <text evidence="4">The sequence shown here is derived from an EMBL/GenBank/DDBJ whole genome shotgun (WGS) entry which is preliminary data.</text>
</comment>
<gene>
    <name evidence="4" type="ORF">H8718_06270</name>
</gene>
<dbReference type="Proteomes" id="UP000655830">
    <property type="component" value="Unassembled WGS sequence"/>
</dbReference>
<organism evidence="4 5">
    <name type="scientific">Zhenhengia yiwuensis</name>
    <dbReference type="NCBI Taxonomy" id="2763666"/>
    <lineage>
        <taxon>Bacteria</taxon>
        <taxon>Bacillati</taxon>
        <taxon>Bacillota</taxon>
        <taxon>Clostridia</taxon>
        <taxon>Lachnospirales</taxon>
        <taxon>Lachnospiraceae</taxon>
        <taxon>Zhenhengia</taxon>
    </lineage>
</organism>